<dbReference type="Proteomes" id="UP001595075">
    <property type="component" value="Unassembled WGS sequence"/>
</dbReference>
<organism evidence="4 5">
    <name type="scientific">Oculimacula yallundae</name>
    <dbReference type="NCBI Taxonomy" id="86028"/>
    <lineage>
        <taxon>Eukaryota</taxon>
        <taxon>Fungi</taxon>
        <taxon>Dikarya</taxon>
        <taxon>Ascomycota</taxon>
        <taxon>Pezizomycotina</taxon>
        <taxon>Leotiomycetes</taxon>
        <taxon>Helotiales</taxon>
        <taxon>Ploettnerulaceae</taxon>
        <taxon>Oculimacula</taxon>
    </lineage>
</organism>
<dbReference type="InterPro" id="IPR036291">
    <property type="entry name" value="NAD(P)-bd_dom_sf"/>
</dbReference>
<dbReference type="PRINTS" id="PR00081">
    <property type="entry name" value="GDHRDH"/>
</dbReference>
<sequence length="292" mass="30755">MSAQINSSARLRLPRLHDKVAIVTGGASGIGRAIALAYAREGARVVIADLNERFKGALESDVTTFELIRDDSDCDHTAIFVRTDVCSVDSVNNLVAEAVQQHGRLDIIVNAAGIAPEIHNPQPIWSISDSTWMSTMAVNTTGLLYACRAAISQMVNQSPLPTGDRGWVVNISSIYGQTAVTGNTAYCASKHAVLGITKAAALDCAPQRIRVNAICPGFTDTAMTSTLLGTGHEYQRQMEALQPLKGIGSAVDIARIAVVLASEDAGWVTGTAIAVDGDSDETSTSVSTRSSP</sequence>
<evidence type="ECO:0000256" key="2">
    <source>
        <dbReference type="ARBA" id="ARBA00022857"/>
    </source>
</evidence>
<dbReference type="InterPro" id="IPR002347">
    <property type="entry name" value="SDR_fam"/>
</dbReference>
<dbReference type="EMBL" id="JAZHXI010000002">
    <property type="protein sequence ID" value="KAL2074509.1"/>
    <property type="molecule type" value="Genomic_DNA"/>
</dbReference>
<comment type="caution">
    <text evidence="4">The sequence shown here is derived from an EMBL/GenBank/DDBJ whole genome shotgun (WGS) entry which is preliminary data.</text>
</comment>
<dbReference type="PANTHER" id="PTHR24321:SF8">
    <property type="entry name" value="ESTRADIOL 17-BETA-DEHYDROGENASE 8-RELATED"/>
    <property type="match status" value="1"/>
</dbReference>
<dbReference type="Gene3D" id="3.40.50.720">
    <property type="entry name" value="NAD(P)-binding Rossmann-like Domain"/>
    <property type="match status" value="1"/>
</dbReference>
<dbReference type="InterPro" id="IPR020904">
    <property type="entry name" value="Sc_DH/Rdtase_CS"/>
</dbReference>
<dbReference type="PANTHER" id="PTHR24321">
    <property type="entry name" value="DEHYDROGENASES, SHORT CHAIN"/>
    <property type="match status" value="1"/>
</dbReference>
<keyword evidence="3" id="KW-0560">Oxidoreductase</keyword>
<comment type="similarity">
    <text evidence="1">Belongs to the short-chain dehydrogenases/reductases (SDR) family.</text>
</comment>
<accession>A0ABR4CZK2</accession>
<dbReference type="PROSITE" id="PS00061">
    <property type="entry name" value="ADH_SHORT"/>
    <property type="match status" value="1"/>
</dbReference>
<gene>
    <name evidence="4" type="ORF">VTL71DRAFT_8287</name>
</gene>
<dbReference type="SUPFAM" id="SSF51735">
    <property type="entry name" value="NAD(P)-binding Rossmann-fold domains"/>
    <property type="match status" value="1"/>
</dbReference>
<evidence type="ECO:0000313" key="4">
    <source>
        <dbReference type="EMBL" id="KAL2074509.1"/>
    </source>
</evidence>
<dbReference type="CDD" id="cd05233">
    <property type="entry name" value="SDR_c"/>
    <property type="match status" value="1"/>
</dbReference>
<evidence type="ECO:0000256" key="1">
    <source>
        <dbReference type="ARBA" id="ARBA00006484"/>
    </source>
</evidence>
<name>A0ABR4CZK2_9HELO</name>
<dbReference type="Pfam" id="PF13561">
    <property type="entry name" value="adh_short_C2"/>
    <property type="match status" value="1"/>
</dbReference>
<protein>
    <submittedName>
        <fullName evidence="4">Uncharacterized protein</fullName>
    </submittedName>
</protein>
<evidence type="ECO:0000313" key="5">
    <source>
        <dbReference type="Proteomes" id="UP001595075"/>
    </source>
</evidence>
<keyword evidence="5" id="KW-1185">Reference proteome</keyword>
<evidence type="ECO:0000256" key="3">
    <source>
        <dbReference type="ARBA" id="ARBA00023002"/>
    </source>
</evidence>
<dbReference type="PRINTS" id="PR00080">
    <property type="entry name" value="SDRFAMILY"/>
</dbReference>
<reference evidence="4 5" key="1">
    <citation type="journal article" date="2024" name="Commun. Biol.">
        <title>Comparative genomic analysis of thermophilic fungi reveals convergent evolutionary adaptations and gene losses.</title>
        <authorList>
            <person name="Steindorff A.S."/>
            <person name="Aguilar-Pontes M.V."/>
            <person name="Robinson A.J."/>
            <person name="Andreopoulos B."/>
            <person name="LaButti K."/>
            <person name="Kuo A."/>
            <person name="Mondo S."/>
            <person name="Riley R."/>
            <person name="Otillar R."/>
            <person name="Haridas S."/>
            <person name="Lipzen A."/>
            <person name="Grimwood J."/>
            <person name="Schmutz J."/>
            <person name="Clum A."/>
            <person name="Reid I.D."/>
            <person name="Moisan M.C."/>
            <person name="Butler G."/>
            <person name="Nguyen T.T.M."/>
            <person name="Dewar K."/>
            <person name="Conant G."/>
            <person name="Drula E."/>
            <person name="Henrissat B."/>
            <person name="Hansel C."/>
            <person name="Singer S."/>
            <person name="Hutchinson M.I."/>
            <person name="de Vries R.P."/>
            <person name="Natvig D.O."/>
            <person name="Powell A.J."/>
            <person name="Tsang A."/>
            <person name="Grigoriev I.V."/>
        </authorList>
    </citation>
    <scope>NUCLEOTIDE SEQUENCE [LARGE SCALE GENOMIC DNA]</scope>
    <source>
        <strain evidence="4 5">CBS 494.80</strain>
    </source>
</reference>
<proteinExistence type="inferred from homology"/>
<keyword evidence="2" id="KW-0521">NADP</keyword>